<evidence type="ECO:0000256" key="7">
    <source>
        <dbReference type="SAM" id="MobiDB-lite"/>
    </source>
</evidence>
<dbReference type="FunFam" id="3.40.50.1440:FF:000001">
    <property type="entry name" value="Cell division protein FtsZ"/>
    <property type="match status" value="1"/>
</dbReference>
<dbReference type="InterPro" id="IPR018316">
    <property type="entry name" value="Tubulin/FtsZ_2-layer-sand-dom"/>
</dbReference>
<evidence type="ECO:0000256" key="6">
    <source>
        <dbReference type="RuleBase" id="RU000631"/>
    </source>
</evidence>
<keyword evidence="4 6" id="KW-0131">Cell cycle</keyword>
<feature type="domain" description="Tubulin/FtsZ 2-layer sandwich" evidence="9">
    <location>
        <begin position="206"/>
        <end position="326"/>
    </location>
</feature>
<dbReference type="Pfam" id="PF12327">
    <property type="entry name" value="FtsZ_C"/>
    <property type="match status" value="1"/>
</dbReference>
<feature type="compositionally biased region" description="Polar residues" evidence="7">
    <location>
        <begin position="580"/>
        <end position="594"/>
    </location>
</feature>
<dbReference type="SMART" id="SM00864">
    <property type="entry name" value="Tubulin"/>
    <property type="match status" value="1"/>
</dbReference>
<dbReference type="GO" id="GO:0032153">
    <property type="term" value="C:cell division site"/>
    <property type="evidence" value="ECO:0007669"/>
    <property type="project" value="UniProtKB-UniRule"/>
</dbReference>
<feature type="region of interest" description="Disordered" evidence="7">
    <location>
        <begin position="347"/>
        <end position="540"/>
    </location>
</feature>
<dbReference type="PANTHER" id="PTHR30314">
    <property type="entry name" value="CELL DIVISION PROTEIN FTSZ-RELATED"/>
    <property type="match status" value="1"/>
</dbReference>
<feature type="compositionally biased region" description="Basic and acidic residues" evidence="7">
    <location>
        <begin position="456"/>
        <end position="465"/>
    </location>
</feature>
<accession>H6RFV4</accession>
<dbReference type="NCBIfam" id="TIGR00065">
    <property type="entry name" value="ftsZ"/>
    <property type="match status" value="1"/>
</dbReference>
<dbReference type="PANTHER" id="PTHR30314:SF3">
    <property type="entry name" value="MITOCHONDRIAL DIVISION PROTEIN FSZA"/>
    <property type="match status" value="1"/>
</dbReference>
<feature type="binding site" evidence="4">
    <location>
        <begin position="108"/>
        <end position="110"/>
    </location>
    <ligand>
        <name>GTP</name>
        <dbReference type="ChEBI" id="CHEBI:37565"/>
    </ligand>
</feature>
<dbReference type="SUPFAM" id="SSF52490">
    <property type="entry name" value="Tubulin nucleotide-binding domain-like"/>
    <property type="match status" value="1"/>
</dbReference>
<feature type="binding site" evidence="4">
    <location>
        <begin position="20"/>
        <end position="24"/>
    </location>
    <ligand>
        <name>GTP</name>
        <dbReference type="ChEBI" id="CHEBI:37565"/>
    </ligand>
</feature>
<evidence type="ECO:0000256" key="4">
    <source>
        <dbReference type="HAMAP-Rule" id="MF_00909"/>
    </source>
</evidence>
<evidence type="ECO:0000256" key="5">
    <source>
        <dbReference type="NCBIfam" id="TIGR00065"/>
    </source>
</evidence>
<comment type="subcellular location">
    <subcellularLocation>
        <location evidence="4">Cytoplasm</location>
    </subcellularLocation>
    <text evidence="4">Assembles at midcell at the inner surface of the cytoplasmic membrane.</text>
</comment>
<evidence type="ECO:0000259" key="9">
    <source>
        <dbReference type="SMART" id="SM00865"/>
    </source>
</evidence>
<dbReference type="InterPro" id="IPR000158">
    <property type="entry name" value="Cell_div_FtsZ"/>
</dbReference>
<dbReference type="EMBL" id="FO117593">
    <property type="protein sequence ID" value="CCF99915.1"/>
    <property type="molecule type" value="Genomic_DNA"/>
</dbReference>
<feature type="binding site" evidence="4">
    <location>
        <position position="186"/>
    </location>
    <ligand>
        <name>GTP</name>
        <dbReference type="ChEBI" id="CHEBI:37565"/>
    </ligand>
</feature>
<feature type="compositionally biased region" description="Basic and acidic residues" evidence="7">
    <location>
        <begin position="600"/>
        <end position="618"/>
    </location>
</feature>
<gene>
    <name evidence="4 10" type="primary">ftsZ</name>
    <name evidence="10" type="ORF">VIS_S3CCB20014</name>
</gene>
<keyword evidence="2 4" id="KW-0547">Nucleotide-binding</keyword>
<name>H6RFV4_9BACT</name>
<feature type="compositionally biased region" description="Polar residues" evidence="7">
    <location>
        <begin position="523"/>
        <end position="532"/>
    </location>
</feature>
<feature type="compositionally biased region" description="Basic and acidic residues" evidence="7">
    <location>
        <begin position="405"/>
        <end position="416"/>
    </location>
</feature>
<dbReference type="InterPro" id="IPR003008">
    <property type="entry name" value="Tubulin_FtsZ_GTPase"/>
</dbReference>
<dbReference type="GO" id="GO:0005525">
    <property type="term" value="F:GTP binding"/>
    <property type="evidence" value="ECO:0007669"/>
    <property type="project" value="UniProtKB-UniRule"/>
</dbReference>
<dbReference type="GO" id="GO:0043093">
    <property type="term" value="P:FtsZ-dependent cytokinesis"/>
    <property type="evidence" value="ECO:0007669"/>
    <property type="project" value="UniProtKB-UniRule"/>
</dbReference>
<dbReference type="InterPro" id="IPR045061">
    <property type="entry name" value="FtsZ/CetZ"/>
</dbReference>
<feature type="compositionally biased region" description="Basic and acidic residues" evidence="7">
    <location>
        <begin position="352"/>
        <end position="385"/>
    </location>
</feature>
<feature type="compositionally biased region" description="Basic and acidic residues" evidence="7">
    <location>
        <begin position="479"/>
        <end position="496"/>
    </location>
</feature>
<sequence length="618" mass="68210">MKFNLPKEKNNIIKVVGVGGGGGNAVNHMHNQGINGVDFIICNTDQQALDMSPITNRIQLGETLTDGLGAGSNPETGRNSAIESIDHIKEVLGKGTKMVFITAGMGGGTGTGAAPVIAKASRELDILTVGIVTMPFAFEGRKRRLQAEEGIQQMRENVDTLLVINNDKLREIFGNLAVHEAFAEADNVLTTAAKGIAETITRVGTINVDFNDVKTVMKDSGVAIMGSATAKGEDRALKAVNQALASPLLNDNKIEGAKYVLLNITYGSSEVLMDEITDITDYIQNEAGLSADVIWGYGQDETMEDDSLNITLIATGFNKNPDTGTSLDSSYQPQKRMLNLNQEVEAPIQKNEPVRHMLGSDEPMLKSEIESPKAEEEKVEEEPKALFRPSSSPIEDSIAEEESDEGFKSFLRPEVKDSEDEFPVSSFPSSAEDNVAHFSSSSEEHKEEEKAEEADNDRSWIKDESSAEDEESQTTIEFELEKREEVRYELKEEPEARLGVSPDEPFIRKEELEEEPYAKQQEESPSTDSSISPEERQLRAQERMMNLKNLSMRLKSPNGITDMENVPAYVRRQIDLNDAPHSSESQVSRYTLSESEGEDGEKKTDVKPNNRFLHDNVD</sequence>
<dbReference type="InterPro" id="IPR037103">
    <property type="entry name" value="Tubulin/FtsZ-like_C"/>
</dbReference>
<reference evidence="10" key="1">
    <citation type="journal article" date="2012" name="Environ. Microbiol.">
        <title>Genomic content of uncultured Bacteroidetes from contrasting oceanic provinces in the North Atlantic Ocean.</title>
        <authorList>
            <person name="Gomez-Pereira P.R."/>
            <person name="Schuler M."/>
            <person name="Fuchs B.M."/>
            <person name="Bennke C."/>
            <person name="Teeling H."/>
            <person name="Waldmann J."/>
            <person name="Richter M."/>
            <person name="Barbe V."/>
            <person name="Bataille E."/>
            <person name="Glockner F.O."/>
            <person name="Amann R."/>
        </authorList>
    </citation>
    <scope>NUCLEOTIDE SEQUENCE</scope>
</reference>
<dbReference type="InterPro" id="IPR020805">
    <property type="entry name" value="Cell_div_FtsZ_CS"/>
</dbReference>
<dbReference type="Gene3D" id="3.40.50.1440">
    <property type="entry name" value="Tubulin/FtsZ, GTPase domain"/>
    <property type="match status" value="1"/>
</dbReference>
<proteinExistence type="inferred from homology"/>
<dbReference type="InterPro" id="IPR036525">
    <property type="entry name" value="Tubulin/FtsZ_GTPase_sf"/>
</dbReference>
<keyword evidence="3 4" id="KW-0342">GTP-binding</keyword>
<dbReference type="PROSITE" id="PS01134">
    <property type="entry name" value="FTSZ_1"/>
    <property type="match status" value="1"/>
</dbReference>
<dbReference type="SMART" id="SM00865">
    <property type="entry name" value="Tubulin_C"/>
    <property type="match status" value="1"/>
</dbReference>
<dbReference type="Gene3D" id="3.30.1330.20">
    <property type="entry name" value="Tubulin/FtsZ, C-terminal domain"/>
    <property type="match status" value="1"/>
</dbReference>
<dbReference type="HAMAP" id="MF_00909">
    <property type="entry name" value="FtsZ"/>
    <property type="match status" value="1"/>
</dbReference>
<dbReference type="InterPro" id="IPR024757">
    <property type="entry name" value="FtsZ_C"/>
</dbReference>
<dbReference type="GO" id="GO:0051258">
    <property type="term" value="P:protein polymerization"/>
    <property type="evidence" value="ECO:0007669"/>
    <property type="project" value="UniProtKB-UniRule"/>
</dbReference>
<keyword evidence="4" id="KW-0963">Cytoplasm</keyword>
<comment type="function">
    <text evidence="4 6">Essential cell division protein that forms a contractile ring structure (Z ring) at the future cell division site. The regulation of the ring assembly controls the timing and the location of cell division. One of the functions of the FtsZ ring is to recruit other cell division proteins to the septum to produce a new cell wall between the dividing cells. Binds GTP and shows GTPase activity.</text>
</comment>
<reference evidence="10" key="2">
    <citation type="submission" date="2012-02" db="EMBL/GenBank/DDBJ databases">
        <authorList>
            <person name="Genoscope - CEA"/>
        </authorList>
    </citation>
    <scope>NUCLEOTIDE SEQUENCE</scope>
</reference>
<dbReference type="PROSITE" id="PS01135">
    <property type="entry name" value="FTSZ_2"/>
    <property type="match status" value="1"/>
</dbReference>
<dbReference type="GO" id="GO:0000917">
    <property type="term" value="P:division septum assembly"/>
    <property type="evidence" value="ECO:0007669"/>
    <property type="project" value="UniProtKB-KW"/>
</dbReference>
<dbReference type="AlphaFoldDB" id="H6RFV4"/>
<comment type="similarity">
    <text evidence="1 4 6">Belongs to the FtsZ family.</text>
</comment>
<dbReference type="InterPro" id="IPR008280">
    <property type="entry name" value="Tub_FtsZ_C"/>
</dbReference>
<feature type="compositionally biased region" description="Basic and acidic residues" evidence="7">
    <location>
        <begin position="505"/>
        <end position="522"/>
    </location>
</feature>
<comment type="subunit">
    <text evidence="4">Homodimer. Polymerizes to form a dynamic ring structure in a strictly GTP-dependent manner. Interacts directly with several other division proteins.</text>
</comment>
<evidence type="ECO:0000256" key="1">
    <source>
        <dbReference type="ARBA" id="ARBA00009690"/>
    </source>
</evidence>
<organism evidence="10">
    <name type="scientific">uncultured Flavobacteriia bacterium</name>
    <dbReference type="NCBI Taxonomy" id="212695"/>
    <lineage>
        <taxon>Bacteria</taxon>
        <taxon>Pseudomonadati</taxon>
        <taxon>Bacteroidota</taxon>
        <taxon>Flavobacteriia</taxon>
        <taxon>environmental samples</taxon>
    </lineage>
</organism>
<evidence type="ECO:0000313" key="10">
    <source>
        <dbReference type="EMBL" id="CCF99915.1"/>
    </source>
</evidence>
<evidence type="ECO:0000259" key="8">
    <source>
        <dbReference type="SMART" id="SM00864"/>
    </source>
</evidence>
<dbReference type="GO" id="GO:0005737">
    <property type="term" value="C:cytoplasm"/>
    <property type="evidence" value="ECO:0007669"/>
    <property type="project" value="UniProtKB-SubCell"/>
</dbReference>
<dbReference type="Pfam" id="PF00091">
    <property type="entry name" value="Tubulin"/>
    <property type="match status" value="1"/>
</dbReference>
<protein>
    <recommendedName>
        <fullName evidence="4 5">Cell division protein FtsZ</fullName>
    </recommendedName>
</protein>
<keyword evidence="4 6" id="KW-0717">Septation</keyword>
<feature type="binding site" evidence="4">
    <location>
        <position position="143"/>
    </location>
    <ligand>
        <name>GTP</name>
        <dbReference type="ChEBI" id="CHEBI:37565"/>
    </ligand>
</feature>
<dbReference type="GO" id="GO:0003924">
    <property type="term" value="F:GTPase activity"/>
    <property type="evidence" value="ECO:0007669"/>
    <property type="project" value="UniProtKB-UniRule"/>
</dbReference>
<dbReference type="PRINTS" id="PR00423">
    <property type="entry name" value="CELLDVISFTSZ"/>
</dbReference>
<evidence type="ECO:0000256" key="2">
    <source>
        <dbReference type="ARBA" id="ARBA00022741"/>
    </source>
</evidence>
<dbReference type="SUPFAM" id="SSF55307">
    <property type="entry name" value="Tubulin C-terminal domain-like"/>
    <property type="match status" value="1"/>
</dbReference>
<feature type="region of interest" description="Disordered" evidence="7">
    <location>
        <begin position="571"/>
        <end position="618"/>
    </location>
</feature>
<keyword evidence="4 6" id="KW-0132">Cell division</keyword>
<feature type="binding site" evidence="4">
    <location>
        <position position="139"/>
    </location>
    <ligand>
        <name>GTP</name>
        <dbReference type="ChEBI" id="CHEBI:37565"/>
    </ligand>
</feature>
<feature type="domain" description="Tubulin/FtsZ GTPase" evidence="8">
    <location>
        <begin position="12"/>
        <end position="204"/>
    </location>
</feature>
<dbReference type="CDD" id="cd02201">
    <property type="entry name" value="FtsZ_type1"/>
    <property type="match status" value="1"/>
</dbReference>
<evidence type="ECO:0000256" key="3">
    <source>
        <dbReference type="ARBA" id="ARBA00023134"/>
    </source>
</evidence>